<dbReference type="EMBL" id="VWOX01000009">
    <property type="protein sequence ID" value="KAA5541914.1"/>
    <property type="molecule type" value="Genomic_DNA"/>
</dbReference>
<comment type="caution">
    <text evidence="1">The sequence shown here is derived from an EMBL/GenBank/DDBJ whole genome shotgun (WGS) entry which is preliminary data.</text>
</comment>
<proteinExistence type="predicted"/>
<dbReference type="AlphaFoldDB" id="A0A5M6D357"/>
<protein>
    <submittedName>
        <fullName evidence="1">Uncharacterized protein</fullName>
    </submittedName>
</protein>
<accession>A0A5M6D357</accession>
<organism evidence="1 2">
    <name type="scientific">Roseiconus nitratireducens</name>
    <dbReference type="NCBI Taxonomy" id="2605748"/>
    <lineage>
        <taxon>Bacteria</taxon>
        <taxon>Pseudomonadati</taxon>
        <taxon>Planctomycetota</taxon>
        <taxon>Planctomycetia</taxon>
        <taxon>Pirellulales</taxon>
        <taxon>Pirellulaceae</taxon>
        <taxon>Roseiconus</taxon>
    </lineage>
</organism>
<evidence type="ECO:0000313" key="2">
    <source>
        <dbReference type="Proteomes" id="UP000324479"/>
    </source>
</evidence>
<reference evidence="1 2" key="1">
    <citation type="submission" date="2019-08" db="EMBL/GenBank/DDBJ databases">
        <authorList>
            <person name="Dhanesh K."/>
            <person name="Kumar G."/>
            <person name="Sasikala C."/>
            <person name="Venkata Ramana C."/>
        </authorList>
    </citation>
    <scope>NUCLEOTIDE SEQUENCE [LARGE SCALE GENOMIC DNA]</scope>
    <source>
        <strain evidence="1 2">JC645</strain>
    </source>
</reference>
<dbReference type="RefSeq" id="WP_150077647.1">
    <property type="nucleotide sequence ID" value="NZ_VWOX01000009.1"/>
</dbReference>
<sequence length="146" mass="16052">MKSSLTLYGATGATVGRARQSDSFRGYSAVWFKRRFVIDSPVAIDEGLLREIFTTLRSFWPPVDPQILASLQNRTYRQKRAFPDVGFQLTGEVESGDGFFISWEAGTVRGRANGCLLGFDMDPSCPGYADIKSTIDDLVNGGQEVG</sequence>
<keyword evidence="2" id="KW-1185">Reference proteome</keyword>
<gene>
    <name evidence="1" type="ORF">FYK55_17105</name>
</gene>
<name>A0A5M6D357_9BACT</name>
<evidence type="ECO:0000313" key="1">
    <source>
        <dbReference type="EMBL" id="KAA5541914.1"/>
    </source>
</evidence>
<dbReference type="Proteomes" id="UP000324479">
    <property type="component" value="Unassembled WGS sequence"/>
</dbReference>